<proteinExistence type="predicted"/>
<dbReference type="SUPFAM" id="SSF49695">
    <property type="entry name" value="gamma-Crystallin-like"/>
    <property type="match status" value="1"/>
</dbReference>
<dbReference type="GeneID" id="19903105"/>
<dbReference type="HOGENOM" id="CLU_2061365_0_0_1"/>
<organism evidence="2 3">
    <name type="scientific">Coniosporium apollinis (strain CBS 100218)</name>
    <name type="common">Rock-inhabiting black yeast</name>
    <dbReference type="NCBI Taxonomy" id="1168221"/>
    <lineage>
        <taxon>Eukaryota</taxon>
        <taxon>Fungi</taxon>
        <taxon>Dikarya</taxon>
        <taxon>Ascomycota</taxon>
        <taxon>Pezizomycotina</taxon>
        <taxon>Dothideomycetes</taxon>
        <taxon>Dothideomycetes incertae sedis</taxon>
        <taxon>Coniosporium</taxon>
    </lineage>
</organism>
<dbReference type="InterPro" id="IPR011024">
    <property type="entry name" value="G_crystallin-like"/>
</dbReference>
<dbReference type="AlphaFoldDB" id="R7YXM2"/>
<name>R7YXM2_CONA1</name>
<dbReference type="Gene3D" id="2.60.20.10">
    <property type="entry name" value="Crystallins"/>
    <property type="match status" value="1"/>
</dbReference>
<evidence type="ECO:0000313" key="2">
    <source>
        <dbReference type="EMBL" id="EON66549.1"/>
    </source>
</evidence>
<evidence type="ECO:0000313" key="3">
    <source>
        <dbReference type="Proteomes" id="UP000016924"/>
    </source>
</evidence>
<feature type="chain" id="PRO_5004461259" description="Cyanovirin-N domain-containing protein" evidence="1">
    <location>
        <begin position="19"/>
        <end position="119"/>
    </location>
</feature>
<keyword evidence="1" id="KW-0732">Signal</keyword>
<reference evidence="3" key="1">
    <citation type="submission" date="2012-06" db="EMBL/GenBank/DDBJ databases">
        <title>The genome sequence of Coniosporium apollinis CBS 100218.</title>
        <authorList>
            <consortium name="The Broad Institute Genome Sequencing Platform"/>
            <person name="Cuomo C."/>
            <person name="Gorbushina A."/>
            <person name="Noack S."/>
            <person name="Walker B."/>
            <person name="Young S.K."/>
            <person name="Zeng Q."/>
            <person name="Gargeya S."/>
            <person name="Fitzgerald M."/>
            <person name="Haas B."/>
            <person name="Abouelleil A."/>
            <person name="Alvarado L."/>
            <person name="Arachchi H.M."/>
            <person name="Berlin A.M."/>
            <person name="Chapman S.B."/>
            <person name="Goldberg J."/>
            <person name="Griggs A."/>
            <person name="Gujja S."/>
            <person name="Hansen M."/>
            <person name="Howarth C."/>
            <person name="Imamovic A."/>
            <person name="Larimer J."/>
            <person name="McCowan C."/>
            <person name="Montmayeur A."/>
            <person name="Murphy C."/>
            <person name="Neiman D."/>
            <person name="Pearson M."/>
            <person name="Priest M."/>
            <person name="Roberts A."/>
            <person name="Saif S."/>
            <person name="Shea T."/>
            <person name="Sisk P."/>
            <person name="Sykes S."/>
            <person name="Wortman J."/>
            <person name="Nusbaum C."/>
            <person name="Birren B."/>
        </authorList>
    </citation>
    <scope>NUCLEOTIDE SEQUENCE [LARGE SCALE GENOMIC DNA]</scope>
    <source>
        <strain evidence="3">CBS 100218</strain>
    </source>
</reference>
<gene>
    <name evidence="2" type="ORF">W97_05794</name>
</gene>
<accession>R7YXM2</accession>
<feature type="signal peptide" evidence="1">
    <location>
        <begin position="1"/>
        <end position="18"/>
    </location>
</feature>
<evidence type="ECO:0008006" key="4">
    <source>
        <dbReference type="Google" id="ProtNLM"/>
    </source>
</evidence>
<protein>
    <recommendedName>
        <fullName evidence="4">Cyanovirin-N domain-containing protein</fullName>
    </recommendedName>
</protein>
<dbReference type="RefSeq" id="XP_007781866.1">
    <property type="nucleotide sequence ID" value="XM_007783676.1"/>
</dbReference>
<keyword evidence="3" id="KW-1185">Reference proteome</keyword>
<dbReference type="EMBL" id="JH767581">
    <property type="protein sequence ID" value="EON66549.1"/>
    <property type="molecule type" value="Genomic_DNA"/>
</dbReference>
<sequence>MQLNIILFAAVLAVAASAAPAPPCPECALPPKKGVSKKIPVKMCTEPMLKGYCQEQTFISGECNNIMGKIDNSMSSIWTMRNCELFENPNCRGRKVNVKHPGWANFHGFDNMVSSLRCF</sequence>
<dbReference type="Proteomes" id="UP000016924">
    <property type="component" value="Unassembled WGS sequence"/>
</dbReference>
<evidence type="ECO:0000256" key="1">
    <source>
        <dbReference type="SAM" id="SignalP"/>
    </source>
</evidence>
<dbReference type="OrthoDB" id="2910287at2759"/>